<dbReference type="InterPro" id="IPR016024">
    <property type="entry name" value="ARM-type_fold"/>
</dbReference>
<dbReference type="AlphaFoldDB" id="A0A1H9H8C7"/>
<dbReference type="STRING" id="657014.SAMN04488092_10912"/>
<sequence length="722" mass="77037">MLTRLSTNSAERPDPVPAFLAHLASDNDVLRTGAVRALAARAPNDERARVALLDSLLDQDADVRSDAMEALARFARIEDAETIRASLIGDPVREIKLAAIPLLAALGDHGSVPLLRALTESRDEENVAWEDDIGVWDDWLDVQKAAIAALGALKAEDAIQDILSARDDEFGQNLDIPAFRALADMGGEGVVWLLSVAKTEGGLARKRALEILGQADANALRDHLDFLLGDDMPDVRLLVLPLLDASDDRATYLALNDPDASVRRAALVQFGEERPELASASLADRDEAVQAEALALLKLPLAEDVRAALVANMSAWLSVADAALATATAKLWLRLGAGQSTEPLIELVRNTDRPLEARIAAVDALAGLGDTVATERMISFLGNEAQQVRAVALTHLATFARNGDATAEHALALAIDGVLLAPEKAVITRKDDPIGTDVSAAKDDDAGSPRLRITPEGDVVDAADLPARSDFPSTLEVIQFNRIQQSPKDDAADAAEETPEETAPKRRKRRAVEGPDMVADDLARTALRIAADVAGARIDAAVLSATESADDAQRLEGYRALASRVANIGLYDAALGRAYTGMMDRQAAVRSLAAKIATYDTGSTEALEALLSDEDPLVRAVVVRSVPDEKRLAGFLADPALVVRKAALARLLKTPGPTVASQIVDQLLHAERIDTLSLAINFSPDVLDMALHRISDPTLEIRKTHVLLQSLVQPETAGSEMI</sequence>
<dbReference type="EMBL" id="FOEP01000009">
    <property type="protein sequence ID" value="SEQ58523.1"/>
    <property type="molecule type" value="Genomic_DNA"/>
</dbReference>
<dbReference type="SUPFAM" id="SSF48371">
    <property type="entry name" value="ARM repeat"/>
    <property type="match status" value="1"/>
</dbReference>
<proteinExistence type="predicted"/>
<keyword evidence="3" id="KW-1185">Reference proteome</keyword>
<evidence type="ECO:0000313" key="2">
    <source>
        <dbReference type="EMBL" id="SEQ58523.1"/>
    </source>
</evidence>
<evidence type="ECO:0000256" key="1">
    <source>
        <dbReference type="SAM" id="MobiDB-lite"/>
    </source>
</evidence>
<dbReference type="Proteomes" id="UP000198634">
    <property type="component" value="Unassembled WGS sequence"/>
</dbReference>
<dbReference type="InterPro" id="IPR011989">
    <property type="entry name" value="ARM-like"/>
</dbReference>
<dbReference type="SMART" id="SM00567">
    <property type="entry name" value="EZ_HEAT"/>
    <property type="match status" value="6"/>
</dbReference>
<feature type="region of interest" description="Disordered" evidence="1">
    <location>
        <begin position="482"/>
        <end position="514"/>
    </location>
</feature>
<dbReference type="OrthoDB" id="7787289at2"/>
<dbReference type="InterPro" id="IPR004155">
    <property type="entry name" value="PBS_lyase_HEAT"/>
</dbReference>
<gene>
    <name evidence="2" type="ORF">SAMN04488092_10912</name>
</gene>
<name>A0A1H9H8C7_9RHOB</name>
<evidence type="ECO:0000313" key="3">
    <source>
        <dbReference type="Proteomes" id="UP000198634"/>
    </source>
</evidence>
<accession>A0A1H9H8C7</accession>
<reference evidence="2 3" key="1">
    <citation type="submission" date="2016-10" db="EMBL/GenBank/DDBJ databases">
        <authorList>
            <person name="de Groot N.N."/>
        </authorList>
    </citation>
    <scope>NUCLEOTIDE SEQUENCE [LARGE SCALE GENOMIC DNA]</scope>
    <source>
        <strain evidence="2 3">DSM 22007</strain>
    </source>
</reference>
<organism evidence="2 3">
    <name type="scientific">Thalassovita taeanensis</name>
    <dbReference type="NCBI Taxonomy" id="657014"/>
    <lineage>
        <taxon>Bacteria</taxon>
        <taxon>Pseudomonadati</taxon>
        <taxon>Pseudomonadota</taxon>
        <taxon>Alphaproteobacteria</taxon>
        <taxon>Rhodobacterales</taxon>
        <taxon>Roseobacteraceae</taxon>
        <taxon>Thalassovita</taxon>
    </lineage>
</organism>
<dbReference type="RefSeq" id="WP_090270192.1">
    <property type="nucleotide sequence ID" value="NZ_FOEP01000009.1"/>
</dbReference>
<evidence type="ECO:0008006" key="4">
    <source>
        <dbReference type="Google" id="ProtNLM"/>
    </source>
</evidence>
<dbReference type="Gene3D" id="1.25.10.10">
    <property type="entry name" value="Leucine-rich Repeat Variant"/>
    <property type="match status" value="2"/>
</dbReference>
<protein>
    <recommendedName>
        <fullName evidence="4">HEAT repeat protein</fullName>
    </recommendedName>
</protein>